<feature type="domain" description="MAM" evidence="3">
    <location>
        <begin position="45"/>
        <end position="133"/>
    </location>
</feature>
<accession>A0ABD0JX40</accession>
<evidence type="ECO:0000256" key="1">
    <source>
        <dbReference type="SAM" id="MobiDB-lite"/>
    </source>
</evidence>
<dbReference type="PROSITE" id="PS50060">
    <property type="entry name" value="MAM_2"/>
    <property type="match status" value="1"/>
</dbReference>
<keyword evidence="5" id="KW-1185">Reference proteome</keyword>
<dbReference type="Gene3D" id="2.60.120.200">
    <property type="match status" value="1"/>
</dbReference>
<feature type="compositionally biased region" description="Basic and acidic residues" evidence="1">
    <location>
        <begin position="330"/>
        <end position="342"/>
    </location>
</feature>
<organism evidence="4 5">
    <name type="scientific">Batillaria attramentaria</name>
    <dbReference type="NCBI Taxonomy" id="370345"/>
    <lineage>
        <taxon>Eukaryota</taxon>
        <taxon>Metazoa</taxon>
        <taxon>Spiralia</taxon>
        <taxon>Lophotrochozoa</taxon>
        <taxon>Mollusca</taxon>
        <taxon>Gastropoda</taxon>
        <taxon>Caenogastropoda</taxon>
        <taxon>Sorbeoconcha</taxon>
        <taxon>Cerithioidea</taxon>
        <taxon>Batillariidae</taxon>
        <taxon>Batillaria</taxon>
    </lineage>
</organism>
<evidence type="ECO:0000259" key="3">
    <source>
        <dbReference type="PROSITE" id="PS50060"/>
    </source>
</evidence>
<protein>
    <recommendedName>
        <fullName evidence="3">MAM domain-containing protein</fullName>
    </recommendedName>
</protein>
<keyword evidence="2" id="KW-0472">Membrane</keyword>
<feature type="compositionally biased region" description="Polar residues" evidence="1">
    <location>
        <begin position="343"/>
        <end position="359"/>
    </location>
</feature>
<dbReference type="Pfam" id="PF00629">
    <property type="entry name" value="MAM"/>
    <property type="match status" value="1"/>
</dbReference>
<feature type="region of interest" description="Disordered" evidence="1">
    <location>
        <begin position="330"/>
        <end position="359"/>
    </location>
</feature>
<dbReference type="EMBL" id="JACVVK020000300">
    <property type="protein sequence ID" value="KAK7479562.1"/>
    <property type="molecule type" value="Genomic_DNA"/>
</dbReference>
<comment type="caution">
    <text evidence="4">The sequence shown here is derived from an EMBL/GenBank/DDBJ whole genome shotgun (WGS) entry which is preliminary data.</text>
</comment>
<feature type="compositionally biased region" description="Low complexity" evidence="1">
    <location>
        <begin position="156"/>
        <end position="171"/>
    </location>
</feature>
<gene>
    <name evidence="4" type="ORF">BaRGS_00029199</name>
</gene>
<proteinExistence type="predicted"/>
<dbReference type="SUPFAM" id="SSF49899">
    <property type="entry name" value="Concanavalin A-like lectins/glucanases"/>
    <property type="match status" value="1"/>
</dbReference>
<evidence type="ECO:0000313" key="5">
    <source>
        <dbReference type="Proteomes" id="UP001519460"/>
    </source>
</evidence>
<keyword evidence="2" id="KW-1133">Transmembrane helix</keyword>
<feature type="region of interest" description="Disordered" evidence="1">
    <location>
        <begin position="156"/>
        <end position="195"/>
    </location>
</feature>
<dbReference type="AlphaFoldDB" id="A0ABD0JX40"/>
<feature type="transmembrane region" description="Helical" evidence="2">
    <location>
        <begin position="209"/>
        <end position="233"/>
    </location>
</feature>
<evidence type="ECO:0000256" key="2">
    <source>
        <dbReference type="SAM" id="Phobius"/>
    </source>
</evidence>
<dbReference type="InterPro" id="IPR013320">
    <property type="entry name" value="ConA-like_dom_sf"/>
</dbReference>
<sequence>MADMCGWGSISWQLTSPDYVQIQDNLVSGTLTTNLVKATTGGGLCVTFHYSMDIINDTLSVSILYLNVRERPVWATTYNGTPAHSWSQVWMHIQSATAFQLVFRAVRCNNLHSRIAIKAVTSSPYTYRASCGSRSPGDRNHVSLYEGCSTITTTTVPTESTTMSSSSLPTTSPLPFPPNATAGKSGTTGGVTEWKGLSEGEEKGQDTNVAAIVGPVVAGVVVIALVFVAVLFWKKHKPTGGNADGADLQAVTLDSVCDNEMNEQSREEETNDYLNPYSIPGELSPARQYSALQFTQPDTGAEAARATYCNMRQGDSSAYCNVTADFGDSEQRNTYEELKRESGTSTDASHAYQSLNYSS</sequence>
<dbReference type="InterPro" id="IPR000998">
    <property type="entry name" value="MAM_dom"/>
</dbReference>
<name>A0ABD0JX40_9CAEN</name>
<evidence type="ECO:0000313" key="4">
    <source>
        <dbReference type="EMBL" id="KAK7479562.1"/>
    </source>
</evidence>
<dbReference type="Proteomes" id="UP001519460">
    <property type="component" value="Unassembled WGS sequence"/>
</dbReference>
<keyword evidence="2" id="KW-0812">Transmembrane</keyword>
<reference evidence="4 5" key="1">
    <citation type="journal article" date="2023" name="Sci. Data">
        <title>Genome assembly of the Korean intertidal mud-creeper Batillaria attramentaria.</title>
        <authorList>
            <person name="Patra A.K."/>
            <person name="Ho P.T."/>
            <person name="Jun S."/>
            <person name="Lee S.J."/>
            <person name="Kim Y."/>
            <person name="Won Y.J."/>
        </authorList>
    </citation>
    <scope>NUCLEOTIDE SEQUENCE [LARGE SCALE GENOMIC DNA]</scope>
    <source>
        <strain evidence="4">Wonlab-2016</strain>
    </source>
</reference>